<accession>A0A2G9TP73</accession>
<evidence type="ECO:0000313" key="2">
    <source>
        <dbReference type="Proteomes" id="UP000230423"/>
    </source>
</evidence>
<dbReference type="AlphaFoldDB" id="A0A2G9TP73"/>
<sequence length="85" mass="9659">MIGTVAVHFKGSDLFKEARKVLYNDWQPQKRMVAWQPMKRSLDERQPPIETPQYASRYFGGIYGLKIAVSNLMTALRAAGRNSAT</sequence>
<dbReference type="EMBL" id="KZ356920">
    <property type="protein sequence ID" value="PIO59794.1"/>
    <property type="molecule type" value="Genomic_DNA"/>
</dbReference>
<gene>
    <name evidence="1" type="ORF">TELCIR_18730</name>
</gene>
<proteinExistence type="predicted"/>
<protein>
    <submittedName>
        <fullName evidence="1">Uncharacterized protein</fullName>
    </submittedName>
</protein>
<feature type="non-terminal residue" evidence="1">
    <location>
        <position position="85"/>
    </location>
</feature>
<dbReference type="Proteomes" id="UP000230423">
    <property type="component" value="Unassembled WGS sequence"/>
</dbReference>
<organism evidence="1 2">
    <name type="scientific">Teladorsagia circumcincta</name>
    <name type="common">Brown stomach worm</name>
    <name type="synonym">Ostertagia circumcincta</name>
    <dbReference type="NCBI Taxonomy" id="45464"/>
    <lineage>
        <taxon>Eukaryota</taxon>
        <taxon>Metazoa</taxon>
        <taxon>Ecdysozoa</taxon>
        <taxon>Nematoda</taxon>
        <taxon>Chromadorea</taxon>
        <taxon>Rhabditida</taxon>
        <taxon>Rhabditina</taxon>
        <taxon>Rhabditomorpha</taxon>
        <taxon>Strongyloidea</taxon>
        <taxon>Trichostrongylidae</taxon>
        <taxon>Teladorsagia</taxon>
    </lineage>
</organism>
<name>A0A2G9TP73_TELCI</name>
<evidence type="ECO:0000313" key="1">
    <source>
        <dbReference type="EMBL" id="PIO59794.1"/>
    </source>
</evidence>
<dbReference type="OrthoDB" id="5864411at2759"/>
<keyword evidence="2" id="KW-1185">Reference proteome</keyword>
<reference evidence="1 2" key="1">
    <citation type="submission" date="2015-09" db="EMBL/GenBank/DDBJ databases">
        <title>Draft genome of the parasitic nematode Teladorsagia circumcincta isolate WARC Sus (inbred).</title>
        <authorList>
            <person name="Mitreva M."/>
        </authorList>
    </citation>
    <scope>NUCLEOTIDE SEQUENCE [LARGE SCALE GENOMIC DNA]</scope>
    <source>
        <strain evidence="1 2">S</strain>
    </source>
</reference>